<dbReference type="GO" id="GO:0005886">
    <property type="term" value="C:plasma membrane"/>
    <property type="evidence" value="ECO:0007669"/>
    <property type="project" value="TreeGrafter"/>
</dbReference>
<evidence type="ECO:0000256" key="2">
    <source>
        <dbReference type="ARBA" id="ARBA00005983"/>
    </source>
</evidence>
<dbReference type="InterPro" id="IPR050187">
    <property type="entry name" value="Lipid_Phosphate_FormReg"/>
</dbReference>
<dbReference type="PANTHER" id="PTHR12358">
    <property type="entry name" value="SPHINGOSINE KINASE"/>
    <property type="match status" value="1"/>
</dbReference>
<dbReference type="PROSITE" id="PS50146">
    <property type="entry name" value="DAGK"/>
    <property type="match status" value="1"/>
</dbReference>
<comment type="caution">
    <text evidence="10">The sequence shown here is derived from an EMBL/GenBank/DDBJ whole genome shotgun (WGS) entry which is preliminary data.</text>
</comment>
<comment type="cofactor">
    <cofactor evidence="1">
        <name>Mg(2+)</name>
        <dbReference type="ChEBI" id="CHEBI:18420"/>
    </cofactor>
</comment>
<evidence type="ECO:0000256" key="6">
    <source>
        <dbReference type="ARBA" id="ARBA00022840"/>
    </source>
</evidence>
<evidence type="ECO:0000256" key="8">
    <source>
        <dbReference type="ARBA" id="ARBA00023264"/>
    </source>
</evidence>
<keyword evidence="3" id="KW-0808">Transferase</keyword>
<keyword evidence="7" id="KW-0594">Phospholipid biosynthesis</keyword>
<dbReference type="SUPFAM" id="SSF111331">
    <property type="entry name" value="NAD kinase/diacylglycerol kinase-like"/>
    <property type="match status" value="1"/>
</dbReference>
<keyword evidence="11" id="KW-1185">Reference proteome</keyword>
<dbReference type="InterPro" id="IPR016064">
    <property type="entry name" value="NAD/diacylglycerol_kinase_sf"/>
</dbReference>
<reference evidence="10 11" key="1">
    <citation type="submission" date="2018-07" db="EMBL/GenBank/DDBJ databases">
        <title>Desertimonas flava gen. nov. sp. nov.</title>
        <authorList>
            <person name="Liu S."/>
        </authorList>
    </citation>
    <scope>NUCLEOTIDE SEQUENCE [LARGE SCALE GENOMIC DNA]</scope>
    <source>
        <strain evidence="10 11">16Sb5-5</strain>
    </source>
</reference>
<dbReference type="Proteomes" id="UP000252770">
    <property type="component" value="Unassembled WGS sequence"/>
</dbReference>
<organism evidence="10 11">
    <name type="scientific">Desertihabitans brevis</name>
    <dbReference type="NCBI Taxonomy" id="2268447"/>
    <lineage>
        <taxon>Bacteria</taxon>
        <taxon>Bacillati</taxon>
        <taxon>Actinomycetota</taxon>
        <taxon>Actinomycetes</taxon>
        <taxon>Propionibacteriales</taxon>
        <taxon>Propionibacteriaceae</taxon>
        <taxon>Desertihabitans</taxon>
    </lineage>
</organism>
<accession>A0A367YZY5</accession>
<dbReference type="Pfam" id="PF00781">
    <property type="entry name" value="DAGK_cat"/>
    <property type="match status" value="1"/>
</dbReference>
<evidence type="ECO:0000313" key="10">
    <source>
        <dbReference type="EMBL" id="RCK71440.1"/>
    </source>
</evidence>
<keyword evidence="7" id="KW-0443">Lipid metabolism</keyword>
<dbReference type="Gene3D" id="3.40.50.10330">
    <property type="entry name" value="Probable inorganic polyphosphate/atp-NAD kinase, domain 1"/>
    <property type="match status" value="1"/>
</dbReference>
<feature type="domain" description="DAGKc" evidence="9">
    <location>
        <begin position="3"/>
        <end position="147"/>
    </location>
</feature>
<dbReference type="Pfam" id="PF19279">
    <property type="entry name" value="YegS_C"/>
    <property type="match status" value="1"/>
</dbReference>
<dbReference type="GO" id="GO:0004143">
    <property type="term" value="F:ATP-dependent diacylglycerol kinase activity"/>
    <property type="evidence" value="ECO:0007669"/>
    <property type="project" value="TreeGrafter"/>
</dbReference>
<evidence type="ECO:0000256" key="4">
    <source>
        <dbReference type="ARBA" id="ARBA00022741"/>
    </source>
</evidence>
<comment type="similarity">
    <text evidence="2">Belongs to the diacylglycerol/lipid kinase family.</text>
</comment>
<keyword evidence="7" id="KW-0444">Lipid biosynthesis</keyword>
<evidence type="ECO:0000313" key="11">
    <source>
        <dbReference type="Proteomes" id="UP000252770"/>
    </source>
</evidence>
<gene>
    <name evidence="10" type="ORF">DT076_03235</name>
</gene>
<dbReference type="InterPro" id="IPR001206">
    <property type="entry name" value="Diacylglycerol_kinase_cat_dom"/>
</dbReference>
<evidence type="ECO:0000256" key="7">
    <source>
        <dbReference type="ARBA" id="ARBA00023209"/>
    </source>
</evidence>
<keyword evidence="6" id="KW-0067">ATP-binding</keyword>
<dbReference type="GO" id="GO:0005524">
    <property type="term" value="F:ATP binding"/>
    <property type="evidence" value="ECO:0007669"/>
    <property type="project" value="UniProtKB-KW"/>
</dbReference>
<dbReference type="RefSeq" id="WP_114125141.1">
    <property type="nucleotide sequence ID" value="NZ_QOUI01000001.1"/>
</dbReference>
<dbReference type="InterPro" id="IPR017438">
    <property type="entry name" value="ATP-NAD_kinase_N"/>
</dbReference>
<evidence type="ECO:0000256" key="1">
    <source>
        <dbReference type="ARBA" id="ARBA00001946"/>
    </source>
</evidence>
<evidence type="ECO:0000256" key="3">
    <source>
        <dbReference type="ARBA" id="ARBA00022679"/>
    </source>
</evidence>
<keyword evidence="5 10" id="KW-0418">Kinase</keyword>
<protein>
    <submittedName>
        <fullName evidence="10">Diacylglycerol kinase family lipid kinase</fullName>
    </submittedName>
</protein>
<dbReference type="InterPro" id="IPR045540">
    <property type="entry name" value="YegS/DAGK_C"/>
</dbReference>
<dbReference type="GO" id="GO:0008654">
    <property type="term" value="P:phospholipid biosynthetic process"/>
    <property type="evidence" value="ECO:0007669"/>
    <property type="project" value="UniProtKB-KW"/>
</dbReference>
<dbReference type="EMBL" id="QOUI01000001">
    <property type="protein sequence ID" value="RCK71440.1"/>
    <property type="molecule type" value="Genomic_DNA"/>
</dbReference>
<sequence>MDSSLPVCTLVVNPTAGQGRAGRQLPQVVTTLARSSPHHRLDVHRAGSWAEAAERCRTAVRRALERRRHAPDRRPDCLVVMGGDGMMHLGLNACAGTDVALGMVPAGTGNDLVRGLGLSARGPRDGIATVATGRTRQVDLIRVRGADADGGDAEDVWVGSVVAAGFDAAVNRRANAMRWPRGSLRYATAALAELAGFAPVEYELVLDGQPRQLLAMLVAVGNGGYYGGGINICPDADPADGLLDVTIVHPVSRPHLLAMLPLMYSRAFTRHPAVEQTRARRVELRHRDAAGAPLPVMGDGEPVGSSPVVLEAAPRALTVFAPAA</sequence>
<keyword evidence="8" id="KW-1208">Phospholipid metabolism</keyword>
<proteinExistence type="inferred from homology"/>
<keyword evidence="4" id="KW-0547">Nucleotide-binding</keyword>
<dbReference type="PANTHER" id="PTHR12358:SF106">
    <property type="entry name" value="LIPID KINASE YEGS"/>
    <property type="match status" value="1"/>
</dbReference>
<evidence type="ECO:0000256" key="5">
    <source>
        <dbReference type="ARBA" id="ARBA00022777"/>
    </source>
</evidence>
<evidence type="ECO:0000259" key="9">
    <source>
        <dbReference type="PROSITE" id="PS50146"/>
    </source>
</evidence>
<dbReference type="AlphaFoldDB" id="A0A367YZY5"/>
<dbReference type="Gene3D" id="2.60.200.40">
    <property type="match status" value="1"/>
</dbReference>
<name>A0A367YZY5_9ACTN</name>